<evidence type="ECO:0000256" key="3">
    <source>
        <dbReference type="ARBA" id="ARBA00004406"/>
    </source>
</evidence>
<gene>
    <name evidence="26" type="primary">LOC106177903</name>
</gene>
<keyword evidence="12 23" id="KW-0503">Monooxygenase</keyword>
<evidence type="ECO:0000256" key="22">
    <source>
        <dbReference type="PIRSR" id="PIRSR602401-1"/>
    </source>
</evidence>
<protein>
    <recommendedName>
        <fullName evidence="16">Steroid 21-hydroxylase</fullName>
        <ecNumber evidence="5">1.14.14.1</ecNumber>
        <ecNumber evidence="15">1.14.14.16</ecNumber>
    </recommendedName>
    <alternativeName>
        <fullName evidence="20">21-OHase</fullName>
    </alternativeName>
    <alternativeName>
        <fullName evidence="17">Cytochrome P-450c21</fullName>
    </alternativeName>
    <alternativeName>
        <fullName evidence="21">Cytochrome P450 21</fullName>
    </alternativeName>
    <alternativeName>
        <fullName evidence="19">Cytochrome P450 XXI</fullName>
    </alternativeName>
    <alternativeName>
        <fullName evidence="18">Cytochrome P450-C21</fullName>
    </alternativeName>
</protein>
<dbReference type="STRING" id="7574.A0A1S3K0Z8"/>
<evidence type="ECO:0000256" key="6">
    <source>
        <dbReference type="ARBA" id="ARBA00022617"/>
    </source>
</evidence>
<dbReference type="InParanoid" id="A0A1S3K0Z8"/>
<evidence type="ECO:0000256" key="17">
    <source>
        <dbReference type="ARBA" id="ARBA00044217"/>
    </source>
</evidence>
<evidence type="ECO:0000256" key="19">
    <source>
        <dbReference type="ARBA" id="ARBA00044282"/>
    </source>
</evidence>
<dbReference type="InterPro" id="IPR008066">
    <property type="entry name" value="Cyt_P450_E_grp-I_CYP1"/>
</dbReference>
<reference evidence="26" key="1">
    <citation type="submission" date="2025-08" db="UniProtKB">
        <authorList>
            <consortium name="RefSeq"/>
        </authorList>
    </citation>
    <scope>IDENTIFICATION</scope>
    <source>
        <tissue evidence="26">Gonads</tissue>
    </source>
</reference>
<evidence type="ECO:0000256" key="21">
    <source>
        <dbReference type="ARBA" id="ARBA00044342"/>
    </source>
</evidence>
<dbReference type="RefSeq" id="XP_013416300.1">
    <property type="nucleotide sequence ID" value="XM_013560846.2"/>
</dbReference>
<evidence type="ECO:0000256" key="11">
    <source>
        <dbReference type="ARBA" id="ARBA00023004"/>
    </source>
</evidence>
<evidence type="ECO:0000256" key="1">
    <source>
        <dbReference type="ARBA" id="ARBA00001971"/>
    </source>
</evidence>
<dbReference type="CDD" id="cd11028">
    <property type="entry name" value="CYP1"/>
    <property type="match status" value="1"/>
</dbReference>
<keyword evidence="10 23" id="KW-0560">Oxidoreductase</keyword>
<comment type="cofactor">
    <cofactor evidence="1 22">
        <name>heme</name>
        <dbReference type="ChEBI" id="CHEBI:30413"/>
    </cofactor>
</comment>
<evidence type="ECO:0000256" key="4">
    <source>
        <dbReference type="ARBA" id="ARBA00010617"/>
    </source>
</evidence>
<evidence type="ECO:0000256" key="18">
    <source>
        <dbReference type="ARBA" id="ARBA00044265"/>
    </source>
</evidence>
<dbReference type="GO" id="GO:0008289">
    <property type="term" value="F:lipid binding"/>
    <property type="evidence" value="ECO:0007669"/>
    <property type="project" value="UniProtKB-KW"/>
</dbReference>
<feature type="transmembrane region" description="Helical" evidence="24">
    <location>
        <begin position="6"/>
        <end position="28"/>
    </location>
</feature>
<dbReference type="FunCoup" id="A0A1S3K0Z8">
    <property type="interactions" value="77"/>
</dbReference>
<dbReference type="AlphaFoldDB" id="A0A1S3K0Z8"/>
<dbReference type="GO" id="GO:0004509">
    <property type="term" value="F:steroid 21-monooxygenase activity"/>
    <property type="evidence" value="ECO:0007669"/>
    <property type="project" value="UniProtKB-EC"/>
</dbReference>
<evidence type="ECO:0000256" key="10">
    <source>
        <dbReference type="ARBA" id="ARBA00023002"/>
    </source>
</evidence>
<keyword evidence="11 22" id="KW-0408">Iron</keyword>
<keyword evidence="8" id="KW-0256">Endoplasmic reticulum</keyword>
<proteinExistence type="inferred from homology"/>
<feature type="binding site" description="axial binding residue" evidence="22">
    <location>
        <position position="447"/>
    </location>
    <ligand>
        <name>heme</name>
        <dbReference type="ChEBI" id="CHEBI:30413"/>
    </ligand>
    <ligandPart>
        <name>Fe</name>
        <dbReference type="ChEBI" id="CHEBI:18248"/>
    </ligandPart>
</feature>
<dbReference type="PRINTS" id="PR01683">
    <property type="entry name" value="EP450ICYP1A"/>
</dbReference>
<dbReference type="SUPFAM" id="SSF48264">
    <property type="entry name" value="Cytochrome P450"/>
    <property type="match status" value="1"/>
</dbReference>
<dbReference type="GO" id="GO:0008610">
    <property type="term" value="P:lipid biosynthetic process"/>
    <property type="evidence" value="ECO:0007669"/>
    <property type="project" value="UniProtKB-ARBA"/>
</dbReference>
<evidence type="ECO:0000256" key="5">
    <source>
        <dbReference type="ARBA" id="ARBA00012109"/>
    </source>
</evidence>
<evidence type="ECO:0000256" key="13">
    <source>
        <dbReference type="ARBA" id="ARBA00023121"/>
    </source>
</evidence>
<keyword evidence="24" id="KW-1133">Transmembrane helix</keyword>
<dbReference type="PANTHER" id="PTHR24289:SF21">
    <property type="entry name" value="CYTOCHROME P450 1A"/>
    <property type="match status" value="1"/>
</dbReference>
<dbReference type="GO" id="GO:0005506">
    <property type="term" value="F:iron ion binding"/>
    <property type="evidence" value="ECO:0007669"/>
    <property type="project" value="InterPro"/>
</dbReference>
<dbReference type="GO" id="GO:0004508">
    <property type="term" value="F:steroid 17-alpha-monooxygenase activity"/>
    <property type="evidence" value="ECO:0007669"/>
    <property type="project" value="TreeGrafter"/>
</dbReference>
<evidence type="ECO:0000313" key="26">
    <source>
        <dbReference type="RefSeq" id="XP_013416300.1"/>
    </source>
</evidence>
<dbReference type="InterPro" id="IPR017972">
    <property type="entry name" value="Cyt_P450_CS"/>
</dbReference>
<dbReference type="InterPro" id="IPR001128">
    <property type="entry name" value="Cyt_P450"/>
</dbReference>
<dbReference type="GO" id="GO:0042446">
    <property type="term" value="P:hormone biosynthetic process"/>
    <property type="evidence" value="ECO:0007669"/>
    <property type="project" value="TreeGrafter"/>
</dbReference>
<dbReference type="OrthoDB" id="1055148at2759"/>
<keyword evidence="7 22" id="KW-0479">Metal-binding</keyword>
<dbReference type="GeneID" id="106177903"/>
<dbReference type="InterPro" id="IPR036396">
    <property type="entry name" value="Cyt_P450_sf"/>
</dbReference>
<dbReference type="EC" id="1.14.14.16" evidence="15"/>
<organism evidence="25 26">
    <name type="scientific">Lingula anatina</name>
    <name type="common">Brachiopod</name>
    <name type="synonym">Lingula unguis</name>
    <dbReference type="NCBI Taxonomy" id="7574"/>
    <lineage>
        <taxon>Eukaryota</taxon>
        <taxon>Metazoa</taxon>
        <taxon>Spiralia</taxon>
        <taxon>Lophotrochozoa</taxon>
        <taxon>Brachiopoda</taxon>
        <taxon>Linguliformea</taxon>
        <taxon>Lingulata</taxon>
        <taxon>Lingulida</taxon>
        <taxon>Linguloidea</taxon>
        <taxon>Lingulidae</taxon>
        <taxon>Lingula</taxon>
    </lineage>
</organism>
<comment type="subcellular location">
    <subcellularLocation>
        <location evidence="3">Endoplasmic reticulum membrane</location>
        <topology evidence="3">Peripheral membrane protein</topology>
    </subcellularLocation>
    <subcellularLocation>
        <location evidence="2">Microsome membrane</location>
        <topology evidence="2">Peripheral membrane protein</topology>
    </subcellularLocation>
</comment>
<dbReference type="Proteomes" id="UP000085678">
    <property type="component" value="Unplaced"/>
</dbReference>
<sequence length="500" mass="57664">MADHEVLYQAIVTALIVLLLYSIFFRLWKWYSIFRLLPPGPWGWPFIGYLPKLKTNRHLVLTELRKTYGDVYCLKIGVHRAVVLNGLETVRHALVHLGENFAGRPSFHTFQFIENGNSMAFCDFGPRWKVRRTIALNGLRAFLRDKVHPVEIAMTEEAIYLVETFLGNSGKPFNPENSVYLSLGSITFGLCFSDHTLGRSDADYLKLIKSVRDFTQNVAACNLVDILPWLRYLWKDKLKSFIEVNNTLQSILSRQEREHLATFEEGHMRDILDSFIKTCREMNEEIKQEVQLKDEHITNIAADFLRAGTVTVSATLTWALLYMITYPKIQERLQKEVDDVIGPGRNPRLDDMGSLPYAEAFILETLRKSSISPLSLPHATTKDTTLYGYHIPRGTWVIPNLFSISHDEKFWTDPHVFRPERFLTPENTVDEILAKSFLPFSAGKRRCLGELQARWELFLFVATVVQRCHFEKVPGETYDLTPEFGLVLHPKHFNIIAKSR</sequence>
<dbReference type="EC" id="1.14.14.1" evidence="5"/>
<evidence type="ECO:0000256" key="7">
    <source>
        <dbReference type="ARBA" id="ARBA00022723"/>
    </source>
</evidence>
<evidence type="ECO:0000256" key="15">
    <source>
        <dbReference type="ARBA" id="ARBA00044040"/>
    </source>
</evidence>
<comment type="similarity">
    <text evidence="4 23">Belongs to the cytochrome P450 family.</text>
</comment>
<dbReference type="GO" id="GO:0020037">
    <property type="term" value="F:heme binding"/>
    <property type="evidence" value="ECO:0007669"/>
    <property type="project" value="InterPro"/>
</dbReference>
<dbReference type="GO" id="GO:0042448">
    <property type="term" value="P:progesterone metabolic process"/>
    <property type="evidence" value="ECO:0007669"/>
    <property type="project" value="TreeGrafter"/>
</dbReference>
<name>A0A1S3K0Z8_LINAN</name>
<dbReference type="Pfam" id="PF00067">
    <property type="entry name" value="p450"/>
    <property type="match status" value="1"/>
</dbReference>
<keyword evidence="13" id="KW-0446">Lipid-binding</keyword>
<keyword evidence="9" id="KW-0492">Microsome</keyword>
<evidence type="ECO:0000256" key="20">
    <source>
        <dbReference type="ARBA" id="ARBA00044304"/>
    </source>
</evidence>
<dbReference type="OMA" id="NAMERDH"/>
<dbReference type="FunFam" id="1.10.630.10:FF:000049">
    <property type="entry name" value="steroid 21-hydroxylase isoform X1"/>
    <property type="match status" value="1"/>
</dbReference>
<evidence type="ECO:0000256" key="24">
    <source>
        <dbReference type="SAM" id="Phobius"/>
    </source>
</evidence>
<dbReference type="Gene3D" id="1.10.630.10">
    <property type="entry name" value="Cytochrome P450"/>
    <property type="match status" value="1"/>
</dbReference>
<dbReference type="PROSITE" id="PS00086">
    <property type="entry name" value="CYTOCHROME_P450"/>
    <property type="match status" value="1"/>
</dbReference>
<keyword evidence="24" id="KW-0812">Transmembrane</keyword>
<dbReference type="GO" id="GO:0005789">
    <property type="term" value="C:endoplasmic reticulum membrane"/>
    <property type="evidence" value="ECO:0007669"/>
    <property type="project" value="UniProtKB-SubCell"/>
</dbReference>
<evidence type="ECO:0000256" key="8">
    <source>
        <dbReference type="ARBA" id="ARBA00022824"/>
    </source>
</evidence>
<keyword evidence="25" id="KW-1185">Reference proteome</keyword>
<evidence type="ECO:0000256" key="9">
    <source>
        <dbReference type="ARBA" id="ARBA00022848"/>
    </source>
</evidence>
<evidence type="ECO:0000256" key="2">
    <source>
        <dbReference type="ARBA" id="ARBA00004174"/>
    </source>
</evidence>
<evidence type="ECO:0000256" key="12">
    <source>
        <dbReference type="ARBA" id="ARBA00023033"/>
    </source>
</evidence>
<dbReference type="PRINTS" id="PR00385">
    <property type="entry name" value="P450"/>
</dbReference>
<dbReference type="InterPro" id="IPR002401">
    <property type="entry name" value="Cyt_P450_E_grp-I"/>
</dbReference>
<evidence type="ECO:0000256" key="16">
    <source>
        <dbReference type="ARBA" id="ARBA00044116"/>
    </source>
</evidence>
<dbReference type="KEGG" id="lak:106177903"/>
<evidence type="ECO:0000256" key="23">
    <source>
        <dbReference type="RuleBase" id="RU000461"/>
    </source>
</evidence>
<accession>A0A1S3K0Z8</accession>
<dbReference type="PANTHER" id="PTHR24289">
    <property type="entry name" value="STEROID 17-ALPHA-HYDROXYLASE/17,20 LYASE"/>
    <property type="match status" value="1"/>
</dbReference>
<evidence type="ECO:0000313" key="25">
    <source>
        <dbReference type="Proteomes" id="UP000085678"/>
    </source>
</evidence>
<keyword evidence="6 22" id="KW-0349">Heme</keyword>
<dbReference type="PRINTS" id="PR00463">
    <property type="entry name" value="EP450I"/>
</dbReference>
<keyword evidence="14 24" id="KW-0472">Membrane</keyword>
<evidence type="ECO:0000256" key="14">
    <source>
        <dbReference type="ARBA" id="ARBA00023136"/>
    </source>
</evidence>